<evidence type="ECO:0000313" key="2">
    <source>
        <dbReference type="Proteomes" id="UP001244564"/>
    </source>
</evidence>
<organism evidence="1 2">
    <name type="scientific">Lysinibacillus capsici</name>
    <dbReference type="NCBI Taxonomy" id="2115968"/>
    <lineage>
        <taxon>Bacteria</taxon>
        <taxon>Bacillati</taxon>
        <taxon>Bacillota</taxon>
        <taxon>Bacilli</taxon>
        <taxon>Bacillales</taxon>
        <taxon>Bacillaceae</taxon>
        <taxon>Lysinibacillus</taxon>
    </lineage>
</organism>
<gene>
    <name evidence="1" type="ORF">QBO96_04645</name>
</gene>
<dbReference type="EMBL" id="CP122283">
    <property type="protein sequence ID" value="WGF39561.1"/>
    <property type="molecule type" value="Genomic_DNA"/>
</dbReference>
<name>A0ABY8KPF1_9BACI</name>
<accession>A0ABY8KPF1</accession>
<dbReference type="Proteomes" id="UP001244564">
    <property type="component" value="Chromosome"/>
</dbReference>
<reference evidence="1 2" key="1">
    <citation type="submission" date="2023-04" db="EMBL/GenBank/DDBJ databases">
        <title>Genomic of Lysinibacillus capsici TSBLM.</title>
        <authorList>
            <person name="Hu X.S."/>
            <person name="Yu C.H."/>
        </authorList>
    </citation>
    <scope>NUCLEOTIDE SEQUENCE [LARGE SCALE GENOMIC DNA]</scope>
    <source>
        <strain evidence="1 2">TSBLM</strain>
    </source>
</reference>
<keyword evidence="2" id="KW-1185">Reference proteome</keyword>
<protein>
    <submittedName>
        <fullName evidence="1">Uncharacterized protein</fullName>
    </submittedName>
</protein>
<sequence>MLRYTALNHCMQSYVPKRKVRKNPVQSAIRGLQVLCLKLFM</sequence>
<dbReference type="RefSeq" id="WP_279495251.1">
    <property type="nucleotide sequence ID" value="NZ_CP122283.1"/>
</dbReference>
<evidence type="ECO:0000313" key="1">
    <source>
        <dbReference type="EMBL" id="WGF39561.1"/>
    </source>
</evidence>
<proteinExistence type="predicted"/>